<reference evidence="1 2" key="1">
    <citation type="submission" date="2024-02" db="EMBL/GenBank/DDBJ databases">
        <title>Herpetosiphon gulosus NBRC 112829.</title>
        <authorList>
            <person name="Ichikawa N."/>
            <person name="Katano-Makiyama Y."/>
            <person name="Hidaka K."/>
        </authorList>
    </citation>
    <scope>NUCLEOTIDE SEQUENCE [LARGE SCALE GENOMIC DNA]</scope>
    <source>
        <strain evidence="1 2">NBRC 112829</strain>
    </source>
</reference>
<evidence type="ECO:0008006" key="3">
    <source>
        <dbReference type="Google" id="ProtNLM"/>
    </source>
</evidence>
<keyword evidence="2" id="KW-1185">Reference proteome</keyword>
<evidence type="ECO:0000313" key="1">
    <source>
        <dbReference type="EMBL" id="GAA5526326.1"/>
    </source>
</evidence>
<protein>
    <recommendedName>
        <fullName evidence="3">MalT-like TPR region domain-containing protein</fullName>
    </recommendedName>
</protein>
<dbReference type="Proteomes" id="UP001428290">
    <property type="component" value="Unassembled WGS sequence"/>
</dbReference>
<comment type="caution">
    <text evidence="1">The sequence shown here is derived from an EMBL/GenBank/DDBJ whole genome shotgun (WGS) entry which is preliminary data.</text>
</comment>
<accession>A0ABP9WV10</accession>
<name>A0ABP9WV10_9CHLR</name>
<gene>
    <name evidence="1" type="ORF">Hgul01_00098</name>
</gene>
<dbReference type="Gene3D" id="1.25.40.10">
    <property type="entry name" value="Tetratricopeptide repeat domain"/>
    <property type="match status" value="2"/>
</dbReference>
<organism evidence="1 2">
    <name type="scientific">Herpetosiphon gulosus</name>
    <dbReference type="NCBI Taxonomy" id="1973496"/>
    <lineage>
        <taxon>Bacteria</taxon>
        <taxon>Bacillati</taxon>
        <taxon>Chloroflexota</taxon>
        <taxon>Chloroflexia</taxon>
        <taxon>Herpetosiphonales</taxon>
        <taxon>Herpetosiphonaceae</taxon>
        <taxon>Herpetosiphon</taxon>
    </lineage>
</organism>
<evidence type="ECO:0000313" key="2">
    <source>
        <dbReference type="Proteomes" id="UP001428290"/>
    </source>
</evidence>
<dbReference type="EMBL" id="BAABRU010000001">
    <property type="protein sequence ID" value="GAA5526326.1"/>
    <property type="molecule type" value="Genomic_DNA"/>
</dbReference>
<dbReference type="RefSeq" id="WP_345719977.1">
    <property type="nucleotide sequence ID" value="NZ_BAABRU010000001.1"/>
</dbReference>
<dbReference type="InterPro" id="IPR011990">
    <property type="entry name" value="TPR-like_helical_dom_sf"/>
</dbReference>
<dbReference type="SUPFAM" id="SSF48452">
    <property type="entry name" value="TPR-like"/>
    <property type="match status" value="1"/>
</dbReference>
<sequence>MDIDALWEYADPAVSESRFVQALAEASGDDQLELLSQIARTFSLRGRFAEAHERLDQLEAQLPLAGDRPKVRYYLERGRTHNSAGELEMARYFFAQAWKLAAQAGFIGLAVDSAHMLAISYGGDQQALGWNQRGLELARTSDDPKAQALIPAMINNAAWDLHERGEFVEALALFKEAEQAWLQRERPRQIQIARWSVARCLRSLGEYQAALTLQQALANELQAAGITDGYVFEEIGENLAALGKHEAAKPYFEQAYQALEQDEWFAQNESARLLNLKIRAGKV</sequence>
<proteinExistence type="predicted"/>